<name>A0A4Q2K7J6_9FIRM</name>
<dbReference type="SUPFAM" id="SSF52540">
    <property type="entry name" value="P-loop containing nucleoside triphosphate hydrolases"/>
    <property type="match status" value="1"/>
</dbReference>
<dbReference type="InterPro" id="IPR027417">
    <property type="entry name" value="P-loop_NTPase"/>
</dbReference>
<dbReference type="GO" id="GO:0005524">
    <property type="term" value="F:ATP binding"/>
    <property type="evidence" value="ECO:0007669"/>
    <property type="project" value="UniProtKB-KW"/>
</dbReference>
<comment type="caution">
    <text evidence="11">The sequence shown here is derived from an EMBL/GenBank/DDBJ whole genome shotgun (WGS) entry which is preliminary data.</text>
</comment>
<keyword evidence="7 9" id="KW-0234">DNA repair</keyword>
<dbReference type="InterPro" id="IPR004604">
    <property type="entry name" value="DNA_recomb/repair_RecN"/>
</dbReference>
<dbReference type="PANTHER" id="PTHR11059:SF0">
    <property type="entry name" value="DNA REPAIR PROTEIN RECN"/>
    <property type="match status" value="1"/>
</dbReference>
<dbReference type="Proteomes" id="UP000291269">
    <property type="component" value="Unassembled WGS sequence"/>
</dbReference>
<dbReference type="GO" id="GO:0006281">
    <property type="term" value="P:DNA repair"/>
    <property type="evidence" value="ECO:0007669"/>
    <property type="project" value="UniProtKB-KW"/>
</dbReference>
<evidence type="ECO:0000256" key="5">
    <source>
        <dbReference type="ARBA" id="ARBA00022763"/>
    </source>
</evidence>
<comment type="function">
    <text evidence="1 9">May be involved in recombinational repair of damaged DNA.</text>
</comment>
<evidence type="ECO:0000256" key="9">
    <source>
        <dbReference type="PIRNR" id="PIRNR003128"/>
    </source>
</evidence>
<dbReference type="OrthoDB" id="9806954at2"/>
<proteinExistence type="inferred from homology"/>
<keyword evidence="6" id="KW-0067">ATP-binding</keyword>
<gene>
    <name evidence="11" type="primary">recN</name>
    <name evidence="11" type="ORF">ESZ91_11165</name>
</gene>
<accession>A0A4Q2K7J6</accession>
<evidence type="ECO:0000256" key="1">
    <source>
        <dbReference type="ARBA" id="ARBA00003618"/>
    </source>
</evidence>
<evidence type="ECO:0000256" key="7">
    <source>
        <dbReference type="ARBA" id="ARBA00023204"/>
    </source>
</evidence>
<protein>
    <recommendedName>
        <fullName evidence="3 9">DNA repair protein RecN</fullName>
    </recommendedName>
    <alternativeName>
        <fullName evidence="8 9">Recombination protein N</fullName>
    </alternativeName>
</protein>
<keyword evidence="5 9" id="KW-0227">DNA damage</keyword>
<evidence type="ECO:0000256" key="2">
    <source>
        <dbReference type="ARBA" id="ARBA00009441"/>
    </source>
</evidence>
<reference evidence="11 12" key="1">
    <citation type="journal article" date="2019" name="Gut">
        <title>Antibiotics-induced monodominance of a novel gut bacterial order.</title>
        <authorList>
            <person name="Hildebrand F."/>
            <person name="Moitinho-Silva L."/>
            <person name="Blasche S."/>
            <person name="Jahn M.T."/>
            <person name="Gossmann T.I."/>
            <person name="Heuerta-Cepas J."/>
            <person name="Hercog R."/>
            <person name="Luetge M."/>
            <person name="Bahram M."/>
            <person name="Pryszlak A."/>
            <person name="Alves R.J."/>
            <person name="Waszak S.M."/>
            <person name="Zhu A."/>
            <person name="Ye L."/>
            <person name="Costea P.I."/>
            <person name="Aalvink S."/>
            <person name="Belzer C."/>
            <person name="Forslund S.K."/>
            <person name="Sunagawa S."/>
            <person name="Hentschel U."/>
            <person name="Merten C."/>
            <person name="Patil K.R."/>
            <person name="Benes V."/>
            <person name="Bork P."/>
        </authorList>
    </citation>
    <scope>NUCLEOTIDE SEQUENCE [LARGE SCALE GENOMIC DNA]</scope>
    <source>
        <strain evidence="11 12">HDS1380</strain>
    </source>
</reference>
<evidence type="ECO:0000256" key="4">
    <source>
        <dbReference type="ARBA" id="ARBA00022741"/>
    </source>
</evidence>
<dbReference type="PIRSF" id="PIRSF003128">
    <property type="entry name" value="RecN"/>
    <property type="match status" value="1"/>
</dbReference>
<evidence type="ECO:0000313" key="12">
    <source>
        <dbReference type="Proteomes" id="UP000291269"/>
    </source>
</evidence>
<keyword evidence="12" id="KW-1185">Reference proteome</keyword>
<feature type="domain" description="RecF/RecN/SMC N-terminal" evidence="10">
    <location>
        <begin position="1"/>
        <end position="514"/>
    </location>
</feature>
<evidence type="ECO:0000256" key="3">
    <source>
        <dbReference type="ARBA" id="ARBA00021315"/>
    </source>
</evidence>
<dbReference type="Pfam" id="PF02463">
    <property type="entry name" value="SMC_N"/>
    <property type="match status" value="1"/>
</dbReference>
<dbReference type="CDD" id="cd03241">
    <property type="entry name" value="ABC_RecN"/>
    <property type="match status" value="2"/>
</dbReference>
<dbReference type="PANTHER" id="PTHR11059">
    <property type="entry name" value="DNA REPAIR PROTEIN RECN"/>
    <property type="match status" value="1"/>
</dbReference>
<dbReference type="AlphaFoldDB" id="A0A4Q2K7J6"/>
<dbReference type="GO" id="GO:0006310">
    <property type="term" value="P:DNA recombination"/>
    <property type="evidence" value="ECO:0007669"/>
    <property type="project" value="InterPro"/>
</dbReference>
<dbReference type="GO" id="GO:0009432">
    <property type="term" value="P:SOS response"/>
    <property type="evidence" value="ECO:0007669"/>
    <property type="project" value="TreeGrafter"/>
</dbReference>
<sequence>MLNRLTIKNVALIDSAEIEFGEGLNVLSGETGAGKSVLLDSINFALGAKADKSMIRHGESECFVSACFLLAEDSPVFSELAEMGIEGEEEMIVSRRFRADGRGDIKINGSPVNATMLKKITSHLVDVHGQSEHFYLLNELNQLKVVDKFAGDAVEGLKGKISEILSSLRENKKRLFALGGDEKERGRRIDILKFQIDEIENAQLKEGEEEELLAKRLLIHNMERIGRALSEAREALGGENGVMDCLRAAGRCLAEVFRFGEEYASLSERLESVCLEAEDISETVAAAAEDLSFDENEADRVEKRLDVIRSVQKKYGNSFAEVMKFEEEIAEELDVLQHCDEESEKLEKSTRELCKQLYALCNELTILRKAAAKDFCARVSEELKTLNIKNANFCAEFDSYGEEDAPRATQNGLDSMRFLFSANAGEPLKPLSKVISGGEMSRLMLAIKTKMSDINEIDTYIFDEIDAGISGNTARVVAEKFADIAKKKQIIAVSHLAQISAMADENFVISKTETEQGKTVTRVSRLRESEKIAEIVRLVGGEKDSAAAQNLAGELIKTSLRYKK</sequence>
<dbReference type="Gene3D" id="3.40.50.300">
    <property type="entry name" value="P-loop containing nucleotide triphosphate hydrolases"/>
    <property type="match status" value="2"/>
</dbReference>
<dbReference type="InterPro" id="IPR003395">
    <property type="entry name" value="RecF/RecN/SMC_N"/>
</dbReference>
<organism evidence="11 12">
    <name type="scientific">Candidatus Borkfalkia ceftriaxoniphila</name>
    <dbReference type="NCBI Taxonomy" id="2508949"/>
    <lineage>
        <taxon>Bacteria</taxon>
        <taxon>Bacillati</taxon>
        <taxon>Bacillota</taxon>
        <taxon>Clostridia</taxon>
        <taxon>Christensenellales</taxon>
        <taxon>Christensenellaceae</taxon>
        <taxon>Candidatus Borkfalkia</taxon>
    </lineage>
</organism>
<evidence type="ECO:0000259" key="10">
    <source>
        <dbReference type="Pfam" id="PF02463"/>
    </source>
</evidence>
<keyword evidence="4" id="KW-0547">Nucleotide-binding</keyword>
<evidence type="ECO:0000256" key="8">
    <source>
        <dbReference type="ARBA" id="ARBA00033408"/>
    </source>
</evidence>
<dbReference type="GO" id="GO:0043590">
    <property type="term" value="C:bacterial nucleoid"/>
    <property type="evidence" value="ECO:0007669"/>
    <property type="project" value="TreeGrafter"/>
</dbReference>
<dbReference type="NCBIfam" id="TIGR00634">
    <property type="entry name" value="recN"/>
    <property type="match status" value="1"/>
</dbReference>
<evidence type="ECO:0000256" key="6">
    <source>
        <dbReference type="ARBA" id="ARBA00022840"/>
    </source>
</evidence>
<comment type="similarity">
    <text evidence="2 9">Belongs to the RecN family.</text>
</comment>
<evidence type="ECO:0000313" key="11">
    <source>
        <dbReference type="EMBL" id="RXZ57904.1"/>
    </source>
</evidence>
<dbReference type="EMBL" id="SDOZ01000005">
    <property type="protein sequence ID" value="RXZ57904.1"/>
    <property type="molecule type" value="Genomic_DNA"/>
</dbReference>
<dbReference type="RefSeq" id="WP_129227303.1">
    <property type="nucleotide sequence ID" value="NZ_SDOZ01000005.1"/>
</dbReference>